<sequence>MAPLSLSLLSASSFGKGGDTINSINHFFPVFIDPVLQKDASFWDYAVLARESGGNQLRIFGEEGKSCEEELREWGGKEEDIKYYVDDLDVFSPSCMTNVNPSTFPSAALVALTSTLKSMPGGAASSFYKIVEVRERTSSGEEEWGAADITVEALGELRALSICSYAMLTKKA</sequence>
<keyword evidence="2" id="KW-1185">Reference proteome</keyword>
<protein>
    <submittedName>
        <fullName evidence="1">Uncharacterized protein</fullName>
    </submittedName>
</protein>
<evidence type="ECO:0000313" key="1">
    <source>
        <dbReference type="EMBL" id="GMH77099.1"/>
    </source>
</evidence>
<dbReference type="AlphaFoldDB" id="A0A9W7ASS0"/>
<dbReference type="OrthoDB" id="199840at2759"/>
<comment type="caution">
    <text evidence="1">The sequence shown here is derived from an EMBL/GenBank/DDBJ whole genome shotgun (WGS) entry which is preliminary data.</text>
</comment>
<name>A0A9W7ASS0_9STRA</name>
<dbReference type="Proteomes" id="UP001165082">
    <property type="component" value="Unassembled WGS sequence"/>
</dbReference>
<reference evidence="1" key="1">
    <citation type="submission" date="2022-07" db="EMBL/GenBank/DDBJ databases">
        <title>Genome analysis of Parmales, a sister group of diatoms, reveals the evolutionary specialization of diatoms from phago-mixotrophs to photoautotrophs.</title>
        <authorList>
            <person name="Ban H."/>
            <person name="Sato S."/>
            <person name="Yoshikawa S."/>
            <person name="Kazumasa Y."/>
            <person name="Nakamura Y."/>
            <person name="Ichinomiya M."/>
            <person name="Saitoh K."/>
            <person name="Sato N."/>
            <person name="Blanc-Mathieu R."/>
            <person name="Endo H."/>
            <person name="Kuwata A."/>
            <person name="Ogata H."/>
        </authorList>
    </citation>
    <scope>NUCLEOTIDE SEQUENCE</scope>
</reference>
<proteinExistence type="predicted"/>
<evidence type="ECO:0000313" key="2">
    <source>
        <dbReference type="Proteomes" id="UP001165082"/>
    </source>
</evidence>
<gene>
    <name evidence="1" type="ORF">TrRE_jg13112</name>
</gene>
<dbReference type="EMBL" id="BRXZ01001712">
    <property type="protein sequence ID" value="GMH77099.1"/>
    <property type="molecule type" value="Genomic_DNA"/>
</dbReference>
<organism evidence="1 2">
    <name type="scientific">Triparma retinervis</name>
    <dbReference type="NCBI Taxonomy" id="2557542"/>
    <lineage>
        <taxon>Eukaryota</taxon>
        <taxon>Sar</taxon>
        <taxon>Stramenopiles</taxon>
        <taxon>Ochrophyta</taxon>
        <taxon>Bolidophyceae</taxon>
        <taxon>Parmales</taxon>
        <taxon>Triparmaceae</taxon>
        <taxon>Triparma</taxon>
    </lineage>
</organism>
<accession>A0A9W7ASS0</accession>